<sequence>MTKKKAKAEKEDEKFGGTDIIPQLHPNIVTDILSRLPFSTLFSCFCPKTQVYKVVLLSKKQYGAEVNNNMVTLVYTLGEKGNGLWKSVNVGNGLLHQPGNTTFLNGIIHRVVRAPSVPQFIYSFDVEDECLKESKESRIPSIDNASDDEVHS</sequence>
<evidence type="ECO:0008006" key="3">
    <source>
        <dbReference type="Google" id="ProtNLM"/>
    </source>
</evidence>
<keyword evidence="2" id="KW-1185">Reference proteome</keyword>
<organism evidence="1 2">
    <name type="scientific">Quercus lobata</name>
    <name type="common">Valley oak</name>
    <dbReference type="NCBI Taxonomy" id="97700"/>
    <lineage>
        <taxon>Eukaryota</taxon>
        <taxon>Viridiplantae</taxon>
        <taxon>Streptophyta</taxon>
        <taxon>Embryophyta</taxon>
        <taxon>Tracheophyta</taxon>
        <taxon>Spermatophyta</taxon>
        <taxon>Magnoliopsida</taxon>
        <taxon>eudicotyledons</taxon>
        <taxon>Gunneridae</taxon>
        <taxon>Pentapetalae</taxon>
        <taxon>rosids</taxon>
        <taxon>fabids</taxon>
        <taxon>Fagales</taxon>
        <taxon>Fagaceae</taxon>
        <taxon>Quercus</taxon>
    </lineage>
</organism>
<dbReference type="EnsemblPlants" id="QL10p051002:mrna">
    <property type="protein sequence ID" value="QL10p051002:mrna"/>
    <property type="gene ID" value="QL10p051002"/>
</dbReference>
<dbReference type="AlphaFoldDB" id="A0A7N2RCI2"/>
<protein>
    <recommendedName>
        <fullName evidence="3">F-box protein</fullName>
    </recommendedName>
</protein>
<dbReference type="Proteomes" id="UP000594261">
    <property type="component" value="Chromosome 10"/>
</dbReference>
<dbReference type="EMBL" id="LRBV02000010">
    <property type="status" value="NOT_ANNOTATED_CDS"/>
    <property type="molecule type" value="Genomic_DNA"/>
</dbReference>
<reference evidence="1 2" key="1">
    <citation type="journal article" date="2016" name="G3 (Bethesda)">
        <title>First Draft Assembly and Annotation of the Genome of a California Endemic Oak Quercus lobata Nee (Fagaceae).</title>
        <authorList>
            <person name="Sork V.L."/>
            <person name="Fitz-Gibbon S.T."/>
            <person name="Puiu D."/>
            <person name="Crepeau M."/>
            <person name="Gugger P.F."/>
            <person name="Sherman R."/>
            <person name="Stevens K."/>
            <person name="Langley C.H."/>
            <person name="Pellegrini M."/>
            <person name="Salzberg S.L."/>
        </authorList>
    </citation>
    <scope>NUCLEOTIDE SEQUENCE [LARGE SCALE GENOMIC DNA]</scope>
    <source>
        <strain evidence="1 2">cv. SW786</strain>
    </source>
</reference>
<reference evidence="1" key="2">
    <citation type="submission" date="2021-01" db="UniProtKB">
        <authorList>
            <consortium name="EnsemblPlants"/>
        </authorList>
    </citation>
    <scope>IDENTIFICATION</scope>
</reference>
<evidence type="ECO:0000313" key="1">
    <source>
        <dbReference type="EnsemblPlants" id="QL10p051002:mrna"/>
    </source>
</evidence>
<accession>A0A7N2RCI2</accession>
<proteinExistence type="predicted"/>
<dbReference type="Gramene" id="QL10p051002:mrna">
    <property type="protein sequence ID" value="QL10p051002:mrna"/>
    <property type="gene ID" value="QL10p051002"/>
</dbReference>
<name>A0A7N2RCI2_QUELO</name>
<evidence type="ECO:0000313" key="2">
    <source>
        <dbReference type="Proteomes" id="UP000594261"/>
    </source>
</evidence>
<dbReference type="InParanoid" id="A0A7N2RCI2"/>